<evidence type="ECO:0000313" key="2">
    <source>
        <dbReference type="EMBL" id="PSY39067.1"/>
    </source>
</evidence>
<accession>A0ABX5HBX7</accession>
<feature type="transmembrane region" description="Helical" evidence="1">
    <location>
        <begin position="6"/>
        <end position="23"/>
    </location>
</feature>
<dbReference type="Proteomes" id="UP000240382">
    <property type="component" value="Unassembled WGS sequence"/>
</dbReference>
<reference evidence="2 3" key="1">
    <citation type="submission" date="2018-03" db="EMBL/GenBank/DDBJ databases">
        <title>Whole Genome Sequencing of Escherichia coli isolates from wildlife.</title>
        <authorList>
            <person name="Whitehouse C.A."/>
            <person name="Lacher D.W."/>
            <person name="Mammel M.K."/>
            <person name="Barnaba T."/>
            <person name="Lorch J.M."/>
        </authorList>
    </citation>
    <scope>NUCLEOTIDE SEQUENCE [LARGE SCALE GENOMIC DNA]</scope>
    <source>
        <strain evidence="2 3">20507-2</strain>
    </source>
</reference>
<gene>
    <name evidence="2" type="ORF">C7B09_22010</name>
</gene>
<name>A0ABX5HBX7_ESCAL</name>
<evidence type="ECO:0000256" key="1">
    <source>
        <dbReference type="SAM" id="Phobius"/>
    </source>
</evidence>
<protein>
    <submittedName>
        <fullName evidence="2">Hok/gef family protein</fullName>
    </submittedName>
</protein>
<organism evidence="2 3">
    <name type="scientific">Escherichia albertii</name>
    <dbReference type="NCBI Taxonomy" id="208962"/>
    <lineage>
        <taxon>Bacteria</taxon>
        <taxon>Pseudomonadati</taxon>
        <taxon>Pseudomonadota</taxon>
        <taxon>Gammaproteobacteria</taxon>
        <taxon>Enterobacterales</taxon>
        <taxon>Enterobacteriaceae</taxon>
        <taxon>Escherichia</taxon>
    </lineage>
</organism>
<proteinExistence type="predicted"/>
<keyword evidence="1" id="KW-1133">Transmembrane helix</keyword>
<keyword evidence="1" id="KW-0812">Transmembrane</keyword>
<sequence length="45" mass="5242">MSSNNIFILIICIIITLSIWILYGSLCELRALMWGDEFTDFLQCK</sequence>
<keyword evidence="3" id="KW-1185">Reference proteome</keyword>
<comment type="caution">
    <text evidence="2">The sequence shown here is derived from an EMBL/GenBank/DDBJ whole genome shotgun (WGS) entry which is preliminary data.</text>
</comment>
<keyword evidence="1" id="KW-0472">Membrane</keyword>
<evidence type="ECO:0000313" key="3">
    <source>
        <dbReference type="Proteomes" id="UP000240382"/>
    </source>
</evidence>
<dbReference type="EMBL" id="PYQT01000037">
    <property type="protein sequence ID" value="PSY39067.1"/>
    <property type="molecule type" value="Genomic_DNA"/>
</dbReference>